<proteinExistence type="predicted"/>
<reference evidence="1 2" key="1">
    <citation type="journal article" date="2016" name="Nat. Commun.">
        <title>Thousands of microbial genomes shed light on interconnected biogeochemical processes in an aquifer system.</title>
        <authorList>
            <person name="Anantharaman K."/>
            <person name="Brown C.T."/>
            <person name="Hug L.A."/>
            <person name="Sharon I."/>
            <person name="Castelle C.J."/>
            <person name="Probst A.J."/>
            <person name="Thomas B.C."/>
            <person name="Singh A."/>
            <person name="Wilkins M.J."/>
            <person name="Karaoz U."/>
            <person name="Brodie E.L."/>
            <person name="Williams K.H."/>
            <person name="Hubbard S.S."/>
            <person name="Banfield J.F."/>
        </authorList>
    </citation>
    <scope>NUCLEOTIDE SEQUENCE [LARGE SCALE GENOMIC DNA]</scope>
</reference>
<protein>
    <submittedName>
        <fullName evidence="1">Uncharacterized protein</fullName>
    </submittedName>
</protein>
<accession>A0A1G1YMN7</accession>
<sequence length="60" mass="7022">MKESIFGIFFDVVACFFIEERKREEKPGENVEGEGDTAVIWIEDAKRENKNTYKDESKMS</sequence>
<dbReference type="AlphaFoldDB" id="A0A1G1YMN7"/>
<evidence type="ECO:0000313" key="2">
    <source>
        <dbReference type="Proteomes" id="UP000178122"/>
    </source>
</evidence>
<organism evidence="1 2">
    <name type="scientific">Candidatus Buchananbacteria bacterium RIFCSPLOWO2_01_FULL_40_23b</name>
    <dbReference type="NCBI Taxonomy" id="1797544"/>
    <lineage>
        <taxon>Bacteria</taxon>
        <taxon>Candidatus Buchananiibacteriota</taxon>
    </lineage>
</organism>
<name>A0A1G1YMN7_9BACT</name>
<comment type="caution">
    <text evidence="1">The sequence shown here is derived from an EMBL/GenBank/DDBJ whole genome shotgun (WGS) entry which is preliminary data.</text>
</comment>
<dbReference type="EMBL" id="MHIN01000045">
    <property type="protein sequence ID" value="OGY53554.1"/>
    <property type="molecule type" value="Genomic_DNA"/>
</dbReference>
<evidence type="ECO:0000313" key="1">
    <source>
        <dbReference type="EMBL" id="OGY53554.1"/>
    </source>
</evidence>
<gene>
    <name evidence="1" type="ORF">A2912_03725</name>
</gene>
<dbReference type="Proteomes" id="UP000178122">
    <property type="component" value="Unassembled WGS sequence"/>
</dbReference>